<feature type="compositionally biased region" description="Polar residues" evidence="1">
    <location>
        <begin position="14"/>
        <end position="25"/>
    </location>
</feature>
<dbReference type="Proteomes" id="UP000192578">
    <property type="component" value="Unassembled WGS sequence"/>
</dbReference>
<feature type="region of interest" description="Disordered" evidence="1">
    <location>
        <begin position="1"/>
        <end position="83"/>
    </location>
</feature>
<accession>A0A1W0X4X9</accession>
<evidence type="ECO:0000313" key="3">
    <source>
        <dbReference type="Proteomes" id="UP000192578"/>
    </source>
</evidence>
<feature type="compositionally biased region" description="Gly residues" evidence="1">
    <location>
        <begin position="50"/>
        <end position="73"/>
    </location>
</feature>
<dbReference type="AlphaFoldDB" id="A0A1W0X4X9"/>
<keyword evidence="3" id="KW-1185">Reference proteome</keyword>
<feature type="compositionally biased region" description="Acidic residues" evidence="1">
    <location>
        <begin position="183"/>
        <end position="204"/>
    </location>
</feature>
<proteinExistence type="predicted"/>
<protein>
    <submittedName>
        <fullName evidence="2">Uncharacterized protein</fullName>
    </submittedName>
</protein>
<organism evidence="2 3">
    <name type="scientific">Hypsibius exemplaris</name>
    <name type="common">Freshwater tardigrade</name>
    <dbReference type="NCBI Taxonomy" id="2072580"/>
    <lineage>
        <taxon>Eukaryota</taxon>
        <taxon>Metazoa</taxon>
        <taxon>Ecdysozoa</taxon>
        <taxon>Tardigrada</taxon>
        <taxon>Eutardigrada</taxon>
        <taxon>Parachela</taxon>
        <taxon>Hypsibioidea</taxon>
        <taxon>Hypsibiidae</taxon>
        <taxon>Hypsibius</taxon>
    </lineage>
</organism>
<gene>
    <name evidence="2" type="ORF">BV898_03593</name>
</gene>
<dbReference type="EMBL" id="MTYJ01000017">
    <property type="protein sequence ID" value="OQV22420.1"/>
    <property type="molecule type" value="Genomic_DNA"/>
</dbReference>
<evidence type="ECO:0000256" key="1">
    <source>
        <dbReference type="SAM" id="MobiDB-lite"/>
    </source>
</evidence>
<comment type="caution">
    <text evidence="2">The sequence shown here is derived from an EMBL/GenBank/DDBJ whole genome shotgun (WGS) entry which is preliminary data.</text>
</comment>
<feature type="region of interest" description="Disordered" evidence="1">
    <location>
        <begin position="176"/>
        <end position="308"/>
    </location>
</feature>
<feature type="compositionally biased region" description="Gly residues" evidence="1">
    <location>
        <begin position="31"/>
        <end position="40"/>
    </location>
</feature>
<feature type="compositionally biased region" description="Polar residues" evidence="1">
    <location>
        <begin position="205"/>
        <end position="217"/>
    </location>
</feature>
<reference evidence="3" key="1">
    <citation type="submission" date="2017-01" db="EMBL/GenBank/DDBJ databases">
        <title>Comparative genomics of anhydrobiosis in the tardigrade Hypsibius dujardini.</title>
        <authorList>
            <person name="Yoshida Y."/>
            <person name="Koutsovoulos G."/>
            <person name="Laetsch D."/>
            <person name="Stevens L."/>
            <person name="Kumar S."/>
            <person name="Horikawa D."/>
            <person name="Ishino K."/>
            <person name="Komine S."/>
            <person name="Tomita M."/>
            <person name="Blaxter M."/>
            <person name="Arakawa K."/>
        </authorList>
    </citation>
    <scope>NUCLEOTIDE SEQUENCE [LARGE SCALE GENOMIC DNA]</scope>
    <source>
        <strain evidence="3">Z151</strain>
    </source>
</reference>
<sequence>MRAQRPNLPYTGGPKSQSQNQNYDRNYNAPGGNGGAGGGYVPSSSPSGSGNVGVTGGGGGRAHAGGGGGGGGIRQPQFNPSPSEGYRMPLQQHQLQQQPFWGPAAAYQYPDELGFMCGVVVSTCRLAWGCAILFGDIEGGYFESSRRCCVRTDWDCRLLLGVLEELSVWVSSPVAVSTRTDRDDDDDDDDDEEEEEEEEEEEGESSSSPYWKENGTSPARRVNFPEGSNGIDLLEPRKKRRSGNLSTNLGRNGDRGAFPRTSEEAGIGEPLHEPRKKRGSGNLSTNLGRSGDRGAFPRTSEETEIGEPFHDNSSAALECKLLLIYKLRTSSGGGGASTFEPVAFAARAKCTTKTTVLMSFCKDLYFCSEVTPRCFIYQKVKGSRNDAAVTV</sequence>
<name>A0A1W0X4X9_HYPEX</name>
<evidence type="ECO:0000313" key="2">
    <source>
        <dbReference type="EMBL" id="OQV22420.1"/>
    </source>
</evidence>